<dbReference type="InterPro" id="IPR006634">
    <property type="entry name" value="TLC-dom"/>
</dbReference>
<protein>
    <recommendedName>
        <fullName evidence="7">TLC domain-containing protein</fullName>
    </recommendedName>
</protein>
<feature type="domain" description="TLC" evidence="7">
    <location>
        <begin position="40"/>
        <end position="275"/>
    </location>
</feature>
<dbReference type="Proteomes" id="UP001479436">
    <property type="component" value="Unassembled WGS sequence"/>
</dbReference>
<dbReference type="Pfam" id="PF03798">
    <property type="entry name" value="TRAM_LAG1_CLN8"/>
    <property type="match status" value="1"/>
</dbReference>
<keyword evidence="4 5" id="KW-0472">Membrane</keyword>
<feature type="transmembrane region" description="Helical" evidence="6">
    <location>
        <begin position="167"/>
        <end position="193"/>
    </location>
</feature>
<dbReference type="InterPro" id="IPR050846">
    <property type="entry name" value="TLCD"/>
</dbReference>
<evidence type="ECO:0000256" key="6">
    <source>
        <dbReference type="SAM" id="Phobius"/>
    </source>
</evidence>
<evidence type="ECO:0000256" key="1">
    <source>
        <dbReference type="ARBA" id="ARBA00004141"/>
    </source>
</evidence>
<proteinExistence type="predicted"/>
<keyword evidence="9" id="KW-1185">Reference proteome</keyword>
<evidence type="ECO:0000256" key="3">
    <source>
        <dbReference type="ARBA" id="ARBA00022989"/>
    </source>
</evidence>
<keyword evidence="3 6" id="KW-1133">Transmembrane helix</keyword>
<dbReference type="PROSITE" id="PS50922">
    <property type="entry name" value="TLC"/>
    <property type="match status" value="1"/>
</dbReference>
<dbReference type="PANTHER" id="PTHR13439:SF0">
    <property type="entry name" value="TOPOISOMERASE I DAMAGE AFFECTED PROTEIN 4"/>
    <property type="match status" value="1"/>
</dbReference>
<comment type="subcellular location">
    <subcellularLocation>
        <location evidence="1">Membrane</location>
        <topology evidence="1">Multi-pass membrane protein</topology>
    </subcellularLocation>
</comment>
<dbReference type="EMBL" id="JASJQH010000102">
    <property type="protein sequence ID" value="KAK9767093.1"/>
    <property type="molecule type" value="Genomic_DNA"/>
</dbReference>
<feature type="transmembrane region" description="Helical" evidence="6">
    <location>
        <begin position="52"/>
        <end position="72"/>
    </location>
</feature>
<sequence length="283" mass="32075">MSTLLTVGLSTGFYSLLHLVSEKLIVPRFDQEIVSKLSKNDRIDLAEKFPSCVNSLLVGLFSFYLVFIARVFDNDIFTHYPPALDVLFAGLLGYTIYDSFVMFMKTNEEPTIWIHHIVVGFGCIMEMYYRQAAFFPTIFCVTEITVIPTNLVWYLQRLQMKDTKLYTMALIARAAAFVLIRLPIAPFVFWYAIDNQGLIPINTVVSGMAAATTTNNTLLAVSGLHIKEKISTFVVKFTDLPWIVSLSCTFNILALGFLNTAWTVVIVGNLSSYLRRKHHEKQI</sequence>
<keyword evidence="2 5" id="KW-0812">Transmembrane</keyword>
<evidence type="ECO:0000256" key="5">
    <source>
        <dbReference type="PROSITE-ProRule" id="PRU00205"/>
    </source>
</evidence>
<dbReference type="SMART" id="SM00724">
    <property type="entry name" value="TLC"/>
    <property type="match status" value="1"/>
</dbReference>
<evidence type="ECO:0000313" key="8">
    <source>
        <dbReference type="EMBL" id="KAK9767093.1"/>
    </source>
</evidence>
<comment type="caution">
    <text evidence="8">The sequence shown here is derived from an EMBL/GenBank/DDBJ whole genome shotgun (WGS) entry which is preliminary data.</text>
</comment>
<reference evidence="8 9" key="1">
    <citation type="submission" date="2023-04" db="EMBL/GenBank/DDBJ databases">
        <title>Genome of Basidiobolus ranarum AG-B5.</title>
        <authorList>
            <person name="Stajich J.E."/>
            <person name="Carter-House D."/>
            <person name="Gryganskyi A."/>
        </authorList>
    </citation>
    <scope>NUCLEOTIDE SEQUENCE [LARGE SCALE GENOMIC DNA]</scope>
    <source>
        <strain evidence="8 9">AG-B5</strain>
    </source>
</reference>
<dbReference type="PANTHER" id="PTHR13439">
    <property type="entry name" value="CT120 PROTEIN"/>
    <property type="match status" value="1"/>
</dbReference>
<evidence type="ECO:0000256" key="2">
    <source>
        <dbReference type="ARBA" id="ARBA00022692"/>
    </source>
</evidence>
<organism evidence="8 9">
    <name type="scientific">Basidiobolus ranarum</name>
    <dbReference type="NCBI Taxonomy" id="34480"/>
    <lineage>
        <taxon>Eukaryota</taxon>
        <taxon>Fungi</taxon>
        <taxon>Fungi incertae sedis</taxon>
        <taxon>Zoopagomycota</taxon>
        <taxon>Entomophthoromycotina</taxon>
        <taxon>Basidiobolomycetes</taxon>
        <taxon>Basidiobolales</taxon>
        <taxon>Basidiobolaceae</taxon>
        <taxon>Basidiobolus</taxon>
    </lineage>
</organism>
<accession>A0ABR2X006</accession>
<evidence type="ECO:0000256" key="4">
    <source>
        <dbReference type="ARBA" id="ARBA00023136"/>
    </source>
</evidence>
<evidence type="ECO:0000313" key="9">
    <source>
        <dbReference type="Proteomes" id="UP001479436"/>
    </source>
</evidence>
<feature type="transmembrane region" description="Helical" evidence="6">
    <location>
        <begin position="242"/>
        <end position="267"/>
    </location>
</feature>
<feature type="transmembrane region" description="Helical" evidence="6">
    <location>
        <begin position="135"/>
        <end position="155"/>
    </location>
</feature>
<feature type="transmembrane region" description="Helical" evidence="6">
    <location>
        <begin position="84"/>
        <end position="104"/>
    </location>
</feature>
<gene>
    <name evidence="8" type="ORF">K7432_003360</name>
</gene>
<name>A0ABR2X006_9FUNG</name>
<evidence type="ECO:0000259" key="7">
    <source>
        <dbReference type="PROSITE" id="PS50922"/>
    </source>
</evidence>